<feature type="domain" description="Sulfatase N-terminal" evidence="9">
    <location>
        <begin position="38"/>
        <end position="363"/>
    </location>
</feature>
<accession>A0AAJ7CDV1</accession>
<dbReference type="InterPro" id="IPR000917">
    <property type="entry name" value="Sulfatase_N"/>
</dbReference>
<keyword evidence="6" id="KW-0325">Glycoprotein</keyword>
<dbReference type="PROSITE" id="PS00523">
    <property type="entry name" value="SULFATASE_1"/>
    <property type="match status" value="1"/>
</dbReference>
<dbReference type="KEGG" id="ccin:107274127"/>
<dbReference type="GO" id="GO:0008484">
    <property type="term" value="F:sulfuric ester hydrolase activity"/>
    <property type="evidence" value="ECO:0007669"/>
    <property type="project" value="InterPro"/>
</dbReference>
<evidence type="ECO:0000256" key="4">
    <source>
        <dbReference type="ARBA" id="ARBA00022801"/>
    </source>
</evidence>
<keyword evidence="3" id="KW-0479">Metal-binding</keyword>
<keyword evidence="8" id="KW-0732">Signal</keyword>
<feature type="chain" id="PRO_5042516269" evidence="8">
    <location>
        <begin position="31"/>
        <end position="578"/>
    </location>
</feature>
<evidence type="ECO:0000256" key="6">
    <source>
        <dbReference type="ARBA" id="ARBA00023180"/>
    </source>
</evidence>
<evidence type="ECO:0000256" key="1">
    <source>
        <dbReference type="ARBA" id="ARBA00001913"/>
    </source>
</evidence>
<evidence type="ECO:0000259" key="9">
    <source>
        <dbReference type="Pfam" id="PF00884"/>
    </source>
</evidence>
<keyword evidence="10" id="KW-1185">Reference proteome</keyword>
<dbReference type="GO" id="GO:0046872">
    <property type="term" value="F:metal ion binding"/>
    <property type="evidence" value="ECO:0007669"/>
    <property type="project" value="UniProtKB-KW"/>
</dbReference>
<evidence type="ECO:0000256" key="3">
    <source>
        <dbReference type="ARBA" id="ARBA00022723"/>
    </source>
</evidence>
<evidence type="ECO:0000256" key="5">
    <source>
        <dbReference type="ARBA" id="ARBA00022837"/>
    </source>
</evidence>
<evidence type="ECO:0000313" key="10">
    <source>
        <dbReference type="Proteomes" id="UP000694920"/>
    </source>
</evidence>
<evidence type="ECO:0000313" key="11">
    <source>
        <dbReference type="RefSeq" id="XP_015608401.1"/>
    </source>
</evidence>
<keyword evidence="5" id="KW-0106">Calcium</keyword>
<dbReference type="Pfam" id="PF00884">
    <property type="entry name" value="Sulfatase"/>
    <property type="match status" value="1"/>
</dbReference>
<dbReference type="Gene3D" id="3.30.1120.10">
    <property type="match status" value="1"/>
</dbReference>
<gene>
    <name evidence="11" type="primary">LOC107274127</name>
</gene>
<feature type="signal peptide" evidence="8">
    <location>
        <begin position="1"/>
        <end position="30"/>
    </location>
</feature>
<dbReference type="PROSITE" id="PS00149">
    <property type="entry name" value="SULFATASE_2"/>
    <property type="match status" value="1"/>
</dbReference>
<reference evidence="11" key="1">
    <citation type="submission" date="2025-08" db="UniProtKB">
        <authorList>
            <consortium name="RefSeq"/>
        </authorList>
    </citation>
    <scope>IDENTIFICATION</scope>
</reference>
<organism evidence="10 11">
    <name type="scientific">Cephus cinctus</name>
    <name type="common">Wheat stem sawfly</name>
    <dbReference type="NCBI Taxonomy" id="211228"/>
    <lineage>
        <taxon>Eukaryota</taxon>
        <taxon>Metazoa</taxon>
        <taxon>Ecdysozoa</taxon>
        <taxon>Arthropoda</taxon>
        <taxon>Hexapoda</taxon>
        <taxon>Insecta</taxon>
        <taxon>Pterygota</taxon>
        <taxon>Neoptera</taxon>
        <taxon>Endopterygota</taxon>
        <taxon>Hymenoptera</taxon>
        <taxon>Cephoidea</taxon>
        <taxon>Cephidae</taxon>
        <taxon>Cephus</taxon>
    </lineage>
</organism>
<dbReference type="InterPro" id="IPR017850">
    <property type="entry name" value="Alkaline_phosphatase_core_sf"/>
</dbReference>
<dbReference type="Proteomes" id="UP000694920">
    <property type="component" value="Unplaced"/>
</dbReference>
<evidence type="ECO:0000256" key="2">
    <source>
        <dbReference type="ARBA" id="ARBA00008779"/>
    </source>
</evidence>
<name>A0AAJ7CDV1_CEPCN</name>
<comment type="similarity">
    <text evidence="2">Belongs to the sulfatase family.</text>
</comment>
<dbReference type="GeneID" id="107274127"/>
<feature type="transmembrane region" description="Helical" evidence="7">
    <location>
        <begin position="555"/>
        <end position="577"/>
    </location>
</feature>
<evidence type="ECO:0000256" key="7">
    <source>
        <dbReference type="SAM" id="Phobius"/>
    </source>
</evidence>
<evidence type="ECO:0000256" key="8">
    <source>
        <dbReference type="SAM" id="SignalP"/>
    </source>
</evidence>
<dbReference type="RefSeq" id="XP_015608401.1">
    <property type="nucleotide sequence ID" value="XM_015752915.1"/>
</dbReference>
<dbReference type="InterPro" id="IPR047115">
    <property type="entry name" value="ARSB"/>
</dbReference>
<dbReference type="PANTHER" id="PTHR10342:SF273">
    <property type="entry name" value="RE14504P"/>
    <property type="match status" value="1"/>
</dbReference>
<keyword evidence="7" id="KW-1133">Transmembrane helix</keyword>
<dbReference type="SUPFAM" id="SSF53649">
    <property type="entry name" value="Alkaline phosphatase-like"/>
    <property type="match status" value="1"/>
</dbReference>
<dbReference type="CDD" id="cd16029">
    <property type="entry name" value="4-S"/>
    <property type="match status" value="1"/>
</dbReference>
<dbReference type="InterPro" id="IPR024607">
    <property type="entry name" value="Sulfatase_CS"/>
</dbReference>
<dbReference type="PANTHER" id="PTHR10342">
    <property type="entry name" value="ARYLSULFATASE"/>
    <property type="match status" value="1"/>
</dbReference>
<keyword evidence="7" id="KW-0812">Transmembrane</keyword>
<sequence>MRIPVKHPWTLPKRLLGTFVILASIGRIQSEQKSSKQPNIVVIVADDLGWNDVSFHGADQIPTPNIDALAYNGVILNRHYVLPTCTPSRTAFFTGRYPIRTGMQGKPLSVGEPRGIPLNVRLLPEHLRNLGYRTRLVGKWHVGYYTNEHTPTRRGFESFYGHYSGYISYFNYTISKNNHTGFDLHQDTASTLEMRRNSNYATDVFTEEAVKVIENHDATEPLYLHLAHPAPHSSEAKEVVEVRNMSEVNSRFGYIENINRRKFAGMMMALDQSVGRIVKALGDANMLDNSIIVFMADNGAQTEGFLENYGSNYPLRGLKFTHYDGGVRGVACIYSPLIKNNSRVSEQLLHVTDWLPTFYSLAGGDVNDLGDIDGLDQWSAISLAENSARESLLINIDDAVNLRGVVSGKFKLIEGAADLYGNYYGDTGNNNSYPEYNITEILESDAGLAITSIGNSLLTETKILNLRSASIVRCNNFTDFANCSDTCLFNLQNDPCETTDVSADYPEIFISLSKMIEIFESELVPQTNTDVDPASYPEKFNGFWMPWVASDSSTIIATSSLIGLINILLHIFSLIFFS</sequence>
<dbReference type="Gene3D" id="3.40.720.10">
    <property type="entry name" value="Alkaline Phosphatase, subunit A"/>
    <property type="match status" value="1"/>
</dbReference>
<keyword evidence="7" id="KW-0472">Membrane</keyword>
<comment type="cofactor">
    <cofactor evidence="1">
        <name>Ca(2+)</name>
        <dbReference type="ChEBI" id="CHEBI:29108"/>
    </cofactor>
</comment>
<proteinExistence type="inferred from homology"/>
<dbReference type="AlphaFoldDB" id="A0AAJ7CDV1"/>
<keyword evidence="4" id="KW-0378">Hydrolase</keyword>
<protein>
    <submittedName>
        <fullName evidence="11">Arylsulfatase B</fullName>
    </submittedName>
</protein>